<dbReference type="InterPro" id="IPR000504">
    <property type="entry name" value="RRM_dom"/>
</dbReference>
<evidence type="ECO:0000313" key="4">
    <source>
        <dbReference type="EMBL" id="CAK0814765.1"/>
    </source>
</evidence>
<gene>
    <name evidence="4" type="ORF">PCOR1329_LOCUS18280</name>
</gene>
<reference evidence="4" key="1">
    <citation type="submission" date="2023-10" db="EMBL/GenBank/DDBJ databases">
        <authorList>
            <person name="Chen Y."/>
            <person name="Shah S."/>
            <person name="Dougan E. K."/>
            <person name="Thang M."/>
            <person name="Chan C."/>
        </authorList>
    </citation>
    <scope>NUCLEOTIDE SEQUENCE [LARGE SCALE GENOMIC DNA]</scope>
</reference>
<sequence length="272" mass="29831">MSRRSGTRTTSHRRLSSTPARTTRASPRSAAWELWPVPAPKPKRHYARIPTAMFGQASALPSPGQRVRAILGTRLGNRHTVPVDQQTTAAPATAIGIVVASTAQETLAHAVHERKVGWQARRATQPRITTLVVRNLHTSTSQQEFLDEVNRSGFVQKYNFAYLPRNFGDGSGKGVAFINFRTADAASTFAAAWHRSRRLSTKDEAGKDVPLNVSSAFVQGLEANLRKWTGGRVTRVQNADFLPFVLEDAEPEPMASWPEASELAAVVAMNPR</sequence>
<keyword evidence="1" id="KW-0694">RNA-binding</keyword>
<proteinExistence type="predicted"/>
<protein>
    <recommendedName>
        <fullName evidence="3">RRM domain-containing protein</fullName>
    </recommendedName>
</protein>
<dbReference type="EMBL" id="CAUYUJ010005736">
    <property type="protein sequence ID" value="CAK0814765.1"/>
    <property type="molecule type" value="Genomic_DNA"/>
</dbReference>
<dbReference type="InterPro" id="IPR035979">
    <property type="entry name" value="RBD_domain_sf"/>
</dbReference>
<feature type="compositionally biased region" description="Basic residues" evidence="2">
    <location>
        <begin position="1"/>
        <end position="15"/>
    </location>
</feature>
<evidence type="ECO:0000256" key="2">
    <source>
        <dbReference type="SAM" id="MobiDB-lite"/>
    </source>
</evidence>
<evidence type="ECO:0000259" key="3">
    <source>
        <dbReference type="PROSITE" id="PS50102"/>
    </source>
</evidence>
<evidence type="ECO:0000256" key="1">
    <source>
        <dbReference type="PROSITE-ProRule" id="PRU00176"/>
    </source>
</evidence>
<dbReference type="InterPro" id="IPR012677">
    <property type="entry name" value="Nucleotide-bd_a/b_plait_sf"/>
</dbReference>
<feature type="domain" description="RRM" evidence="3">
    <location>
        <begin position="129"/>
        <end position="216"/>
    </location>
</feature>
<feature type="compositionally biased region" description="Low complexity" evidence="2">
    <location>
        <begin position="16"/>
        <end position="29"/>
    </location>
</feature>
<accession>A0ABN9R7C3</accession>
<dbReference type="PROSITE" id="PS50102">
    <property type="entry name" value="RRM"/>
    <property type="match status" value="1"/>
</dbReference>
<dbReference type="SUPFAM" id="SSF54928">
    <property type="entry name" value="RNA-binding domain, RBD"/>
    <property type="match status" value="1"/>
</dbReference>
<name>A0ABN9R7C3_9DINO</name>
<dbReference type="Gene3D" id="3.30.70.330">
    <property type="match status" value="1"/>
</dbReference>
<comment type="caution">
    <text evidence="4">The sequence shown here is derived from an EMBL/GenBank/DDBJ whole genome shotgun (WGS) entry which is preliminary data.</text>
</comment>
<keyword evidence="5" id="KW-1185">Reference proteome</keyword>
<organism evidence="4 5">
    <name type="scientific">Prorocentrum cordatum</name>
    <dbReference type="NCBI Taxonomy" id="2364126"/>
    <lineage>
        <taxon>Eukaryota</taxon>
        <taxon>Sar</taxon>
        <taxon>Alveolata</taxon>
        <taxon>Dinophyceae</taxon>
        <taxon>Prorocentrales</taxon>
        <taxon>Prorocentraceae</taxon>
        <taxon>Prorocentrum</taxon>
    </lineage>
</organism>
<feature type="region of interest" description="Disordered" evidence="2">
    <location>
        <begin position="1"/>
        <end position="29"/>
    </location>
</feature>
<dbReference type="Proteomes" id="UP001189429">
    <property type="component" value="Unassembled WGS sequence"/>
</dbReference>
<evidence type="ECO:0000313" key="5">
    <source>
        <dbReference type="Proteomes" id="UP001189429"/>
    </source>
</evidence>